<evidence type="ECO:0000259" key="5">
    <source>
        <dbReference type="PROSITE" id="PS50126"/>
    </source>
</evidence>
<keyword evidence="7" id="KW-1185">Reference proteome</keyword>
<dbReference type="InterPro" id="IPR003029">
    <property type="entry name" value="S1_domain"/>
</dbReference>
<comment type="function">
    <text evidence="4">Binds mRNA; thus facilitating recognition of the initiation point. It is needed to translate mRNA with a short Shine-Dalgarno (SD) purine-rich sequence.</text>
</comment>
<keyword evidence="3" id="KW-0687">Ribonucleoprotein</keyword>
<dbReference type="PROSITE" id="PS50126">
    <property type="entry name" value="S1"/>
    <property type="match status" value="3"/>
</dbReference>
<feature type="domain" description="S1 motif" evidence="5">
    <location>
        <begin position="123"/>
        <end position="187"/>
    </location>
</feature>
<dbReference type="AlphaFoldDB" id="A0A5B8NMV9"/>
<keyword evidence="2 6" id="KW-0689">Ribosomal protein</keyword>
<proteinExistence type="inferred from homology"/>
<protein>
    <submittedName>
        <fullName evidence="6">30S ribosomal protein S1</fullName>
    </submittedName>
</protein>
<dbReference type="CDD" id="cd05687">
    <property type="entry name" value="S1_RPS1_repeat_ec1_hs1"/>
    <property type="match status" value="1"/>
</dbReference>
<dbReference type="EMBL" id="CP042326">
    <property type="protein sequence ID" value="QDZ40643.1"/>
    <property type="molecule type" value="Genomic_DNA"/>
</dbReference>
<dbReference type="GO" id="GO:0006412">
    <property type="term" value="P:translation"/>
    <property type="evidence" value="ECO:0007669"/>
    <property type="project" value="TreeGrafter"/>
</dbReference>
<feature type="domain" description="S1 motif" evidence="5">
    <location>
        <begin position="36"/>
        <end position="105"/>
    </location>
</feature>
<feature type="domain" description="S1 motif" evidence="5">
    <location>
        <begin position="201"/>
        <end position="270"/>
    </location>
</feature>
<sequence>MTSDYNPSPESKANVPFSQDDFEKALSDYDYQFQKGQIVRGQAVNYDNNVAYIDIGGKSPGLLPLKEAALGSVHSFEEVIPFDEELEFLVIREQDADGQVTLSRRELQRQQVWETLQEYESERKPLEMEITGTNRGGIKGDIMGMHGFMPRSHLLASDNLDDLIGQKVTGLLIEVNPEENRLVLSQREAAKADAMGDIIAGRLVEGKIVNLKPYGAFVEVAPGVTALLHIKQVSQKRVESLESLFAVGETLKVMIVDVDEHQGRIALSTKELEHYPGQMLEDKAEVMAKAESRVNSGE</sequence>
<dbReference type="FunFam" id="2.40.50.140:FF:000103">
    <property type="entry name" value="protein RRP5 homolog"/>
    <property type="match status" value="1"/>
</dbReference>
<dbReference type="KEGG" id="enn:FRE64_12165"/>
<dbReference type="PANTHER" id="PTHR10724">
    <property type="entry name" value="30S RIBOSOMAL PROTEIN S1"/>
    <property type="match status" value="1"/>
</dbReference>
<name>A0A5B8NMV9_9CHRO</name>
<accession>A0A5B8NMV9</accession>
<dbReference type="Gene3D" id="2.40.50.140">
    <property type="entry name" value="Nucleic acid-binding proteins"/>
    <property type="match status" value="2"/>
</dbReference>
<dbReference type="RefSeq" id="WP_146296489.1">
    <property type="nucleotide sequence ID" value="NZ_CP042326.1"/>
</dbReference>
<evidence type="ECO:0000256" key="1">
    <source>
        <dbReference type="ARBA" id="ARBA00006767"/>
    </source>
</evidence>
<dbReference type="PANTHER" id="PTHR10724:SF7">
    <property type="entry name" value="SMALL RIBOSOMAL SUBUNIT PROTEIN BS1C"/>
    <property type="match status" value="1"/>
</dbReference>
<dbReference type="InterPro" id="IPR035104">
    <property type="entry name" value="Ribosomal_protein_S1-like"/>
</dbReference>
<dbReference type="CDD" id="cd04465">
    <property type="entry name" value="S1_RPS1_repeat_ec2_hs2"/>
    <property type="match status" value="1"/>
</dbReference>
<dbReference type="SMART" id="SM00316">
    <property type="entry name" value="S1"/>
    <property type="match status" value="3"/>
</dbReference>
<dbReference type="InterPro" id="IPR050437">
    <property type="entry name" value="Ribos_protein_bS1-like"/>
</dbReference>
<evidence type="ECO:0000313" key="7">
    <source>
        <dbReference type="Proteomes" id="UP000318453"/>
    </source>
</evidence>
<evidence type="ECO:0000313" key="6">
    <source>
        <dbReference type="EMBL" id="QDZ40643.1"/>
    </source>
</evidence>
<gene>
    <name evidence="6" type="ORF">FRE64_12165</name>
</gene>
<dbReference type="SUPFAM" id="SSF50249">
    <property type="entry name" value="Nucleic acid-binding proteins"/>
    <property type="match status" value="3"/>
</dbReference>
<evidence type="ECO:0000256" key="4">
    <source>
        <dbReference type="ARBA" id="ARBA00025604"/>
    </source>
</evidence>
<dbReference type="GO" id="GO:0005840">
    <property type="term" value="C:ribosome"/>
    <property type="evidence" value="ECO:0007669"/>
    <property type="project" value="UniProtKB-KW"/>
</dbReference>
<dbReference type="PRINTS" id="PR00681">
    <property type="entry name" value="RIBOSOMALS1"/>
</dbReference>
<reference evidence="6 7" key="1">
    <citation type="submission" date="2019-08" db="EMBL/GenBank/DDBJ databases">
        <title>Carotenoids and Carotenoid Binding Proteins in the Halophilic Cyanobacterium Euhalothece sp. ZM00.</title>
        <authorList>
            <person name="Cho S.M."/>
            <person name="Song J.Y."/>
            <person name="Park Y.-I."/>
        </authorList>
    </citation>
    <scope>NUCLEOTIDE SEQUENCE [LARGE SCALE GENOMIC DNA]</scope>
    <source>
        <strain evidence="6 7">Z-M001</strain>
    </source>
</reference>
<dbReference type="GO" id="GO:0003735">
    <property type="term" value="F:structural constituent of ribosome"/>
    <property type="evidence" value="ECO:0007669"/>
    <property type="project" value="TreeGrafter"/>
</dbReference>
<comment type="similarity">
    <text evidence="1">Belongs to the bacterial ribosomal protein bS1 family.</text>
</comment>
<evidence type="ECO:0000256" key="2">
    <source>
        <dbReference type="ARBA" id="ARBA00022980"/>
    </source>
</evidence>
<dbReference type="OrthoDB" id="9804077at2"/>
<evidence type="ECO:0000256" key="3">
    <source>
        <dbReference type="ARBA" id="ARBA00023274"/>
    </source>
</evidence>
<dbReference type="GO" id="GO:1990904">
    <property type="term" value="C:ribonucleoprotein complex"/>
    <property type="evidence" value="ECO:0007669"/>
    <property type="project" value="UniProtKB-KW"/>
</dbReference>
<organism evidence="6 7">
    <name type="scientific">Euhalothece natronophila Z-M001</name>
    <dbReference type="NCBI Taxonomy" id="522448"/>
    <lineage>
        <taxon>Bacteria</taxon>
        <taxon>Bacillati</taxon>
        <taxon>Cyanobacteriota</taxon>
        <taxon>Cyanophyceae</taxon>
        <taxon>Oscillatoriophycideae</taxon>
        <taxon>Chroococcales</taxon>
        <taxon>Halothecacae</taxon>
        <taxon>Halothece cluster</taxon>
        <taxon>Euhalothece</taxon>
    </lineage>
</organism>
<dbReference type="InterPro" id="IPR012340">
    <property type="entry name" value="NA-bd_OB-fold"/>
</dbReference>
<dbReference type="Pfam" id="PF00575">
    <property type="entry name" value="S1"/>
    <property type="match status" value="2"/>
</dbReference>
<dbReference type="Proteomes" id="UP000318453">
    <property type="component" value="Chromosome"/>
</dbReference>
<dbReference type="GO" id="GO:0003729">
    <property type="term" value="F:mRNA binding"/>
    <property type="evidence" value="ECO:0007669"/>
    <property type="project" value="TreeGrafter"/>
</dbReference>